<evidence type="ECO:0000256" key="1">
    <source>
        <dbReference type="SAM" id="MobiDB-lite"/>
    </source>
</evidence>
<name>A0A6J5KQP6_9CAUD</name>
<dbReference type="EMBL" id="LR798280">
    <property type="protein sequence ID" value="CAB5219945.1"/>
    <property type="molecule type" value="Genomic_DNA"/>
</dbReference>
<sequence>MESRLKKSLNAGGRETRAIEDASRSAPEEKFVSTQERRKMWSEEWTQSALPKLPNIDGWHLCWLSTTNSYDSIDKRIRLGYVPVKSEELPDYDDYRVKAGEHVGYISCNEMLLFKLPMDVYQDVMTHMHHEKPREEAEKIRVQVENLQGARDSNGKSLVAVEGEGMGNFVDKQTNYRTPVFSG</sequence>
<proteinExistence type="predicted"/>
<feature type="region of interest" description="Disordered" evidence="1">
    <location>
        <begin position="1"/>
        <end position="35"/>
    </location>
</feature>
<feature type="compositionally biased region" description="Basic and acidic residues" evidence="1">
    <location>
        <begin position="14"/>
        <end position="35"/>
    </location>
</feature>
<evidence type="ECO:0000313" key="2">
    <source>
        <dbReference type="EMBL" id="CAB4122850.1"/>
    </source>
</evidence>
<evidence type="ECO:0000313" key="3">
    <source>
        <dbReference type="EMBL" id="CAB4124718.1"/>
    </source>
</evidence>
<accession>A0A6J5KQP6</accession>
<organism evidence="3">
    <name type="scientific">uncultured Caudovirales phage</name>
    <dbReference type="NCBI Taxonomy" id="2100421"/>
    <lineage>
        <taxon>Viruses</taxon>
        <taxon>Duplodnaviria</taxon>
        <taxon>Heunggongvirae</taxon>
        <taxon>Uroviricota</taxon>
        <taxon>Caudoviricetes</taxon>
        <taxon>Peduoviridae</taxon>
        <taxon>Maltschvirus</taxon>
        <taxon>Maltschvirus maltsch</taxon>
    </lineage>
</organism>
<gene>
    <name evidence="4" type="ORF">UFOVP234_73</name>
    <name evidence="2" type="ORF">UFOVP35_75</name>
    <name evidence="3" type="ORF">UFOVP52_48</name>
</gene>
<reference evidence="3" key="1">
    <citation type="submission" date="2020-04" db="EMBL/GenBank/DDBJ databases">
        <authorList>
            <person name="Chiriac C."/>
            <person name="Salcher M."/>
            <person name="Ghai R."/>
            <person name="Kavagutti S V."/>
        </authorList>
    </citation>
    <scope>NUCLEOTIDE SEQUENCE</scope>
</reference>
<protein>
    <submittedName>
        <fullName evidence="3">Uncharacterized protein</fullName>
    </submittedName>
</protein>
<evidence type="ECO:0000313" key="4">
    <source>
        <dbReference type="EMBL" id="CAB5219945.1"/>
    </source>
</evidence>
<dbReference type="EMBL" id="LR796166">
    <property type="protein sequence ID" value="CAB4122850.1"/>
    <property type="molecule type" value="Genomic_DNA"/>
</dbReference>
<dbReference type="EMBL" id="LR796190">
    <property type="protein sequence ID" value="CAB4124718.1"/>
    <property type="molecule type" value="Genomic_DNA"/>
</dbReference>